<organism evidence="2 3">
    <name type="scientific">Candidatus Neomicrothrix parvicella RN1</name>
    <dbReference type="NCBI Taxonomy" id="1229780"/>
    <lineage>
        <taxon>Bacteria</taxon>
        <taxon>Bacillati</taxon>
        <taxon>Actinomycetota</taxon>
        <taxon>Acidimicrobiia</taxon>
        <taxon>Acidimicrobiales</taxon>
        <taxon>Microthrixaceae</taxon>
        <taxon>Candidatus Neomicrothrix</taxon>
    </lineage>
</organism>
<proteinExistence type="predicted"/>
<sequence>MIDAEDDEQQRGLDEPSLIGQETPQRPERPFARPDQIELVEALDDAVMLRRLVTLVGYIGDGRPVDEMGDLTPYDTDQLRRLLDIDDPVEGLAEQLGHLPTSGLLPSLNYVIQVALEAGLLRNTAAVDIGDLDDERDLDLDLEDPFDAAIDDADIVPGPQAHLAEGVSLQLAEVAFHAMLEDAGPTTVSDDFDPRYGFASLAEEIDAMAVKLLFWLDQDDGRLFAVDDLATRVWQLLQRELNLDAISGYALDDLRRLVVNDVSHLLRRYAELGVVFIIDEYEVGDGEGRTGVEGGRVGLEPLGRWLLLRLAAEVLGTRGTAEDFVNLGAADMLRAAADLPGAQVEARIDGWLDATGEGAAEALVEAWSVVSSVERRLAYHTLLRLGSDRAPSPSRMEELGQAELAFVYGVDSGQAPLREVDRAGDPAGWVALVATVIELLGSAAAMEWAGASSGSLGITVMLERAWRVGGTDTPYVLDTIGSSHPDKKTAKAARKALFKLRSAD</sequence>
<evidence type="ECO:0000313" key="3">
    <source>
        <dbReference type="Proteomes" id="UP000018291"/>
    </source>
</evidence>
<feature type="region of interest" description="Disordered" evidence="1">
    <location>
        <begin position="1"/>
        <end position="33"/>
    </location>
</feature>
<dbReference type="Proteomes" id="UP000018291">
    <property type="component" value="Unassembled WGS sequence"/>
</dbReference>
<dbReference type="EMBL" id="CANL01000050">
    <property type="protein sequence ID" value="CCM65083.1"/>
    <property type="molecule type" value="Genomic_DNA"/>
</dbReference>
<evidence type="ECO:0000256" key="1">
    <source>
        <dbReference type="SAM" id="MobiDB-lite"/>
    </source>
</evidence>
<reference evidence="2 3" key="1">
    <citation type="journal article" date="2013" name="ISME J.">
        <title>Metabolic model for the filamentous 'Candidatus Microthrix parvicella' based on genomic and metagenomic analyses.</title>
        <authorList>
            <person name="Jon McIlroy S."/>
            <person name="Kristiansen R."/>
            <person name="Albertsen M."/>
            <person name="Michael Karst S."/>
            <person name="Rossetti S."/>
            <person name="Lund Nielsen J."/>
            <person name="Tandoi V."/>
            <person name="James Seviour R."/>
            <person name="Nielsen P.H."/>
        </authorList>
    </citation>
    <scope>NUCLEOTIDE SEQUENCE [LARGE SCALE GENOMIC DNA]</scope>
    <source>
        <strain evidence="2 3">RN1</strain>
    </source>
</reference>
<comment type="caution">
    <text evidence="2">The sequence shown here is derived from an EMBL/GenBank/DDBJ whole genome shotgun (WGS) entry which is preliminary data.</text>
</comment>
<dbReference type="HOGENOM" id="CLU_540473_0_0_11"/>
<dbReference type="AlphaFoldDB" id="R4Z2X7"/>
<accession>R4Z2X7</accession>
<protein>
    <submittedName>
        <fullName evidence="2">Uncharacterized protein</fullName>
    </submittedName>
</protein>
<dbReference type="RefSeq" id="WP_012229515.1">
    <property type="nucleotide sequence ID" value="NZ_HG422565.1"/>
</dbReference>
<dbReference type="STRING" id="1229780.BN381_540005"/>
<gene>
    <name evidence="2" type="ORF">BN381_540005</name>
</gene>
<keyword evidence="3" id="KW-1185">Reference proteome</keyword>
<name>R4Z2X7_9ACTN</name>
<evidence type="ECO:0000313" key="2">
    <source>
        <dbReference type="EMBL" id="CCM65083.1"/>
    </source>
</evidence>